<dbReference type="InterPro" id="IPR050508">
    <property type="entry name" value="Methyltransf_Superfamily"/>
</dbReference>
<dbReference type="Proteomes" id="UP000198983">
    <property type="component" value="Chromosome I"/>
</dbReference>
<keyword evidence="3" id="KW-1185">Reference proteome</keyword>
<dbReference type="RefSeq" id="WP_092649861.1">
    <property type="nucleotide sequence ID" value="NZ_LT629732.1"/>
</dbReference>
<reference evidence="2 3" key="1">
    <citation type="submission" date="2016-10" db="EMBL/GenBank/DDBJ databases">
        <authorList>
            <person name="de Groot N.N."/>
        </authorList>
    </citation>
    <scope>NUCLEOTIDE SEQUENCE [LARGE SCALE GENOMIC DNA]</scope>
    <source>
        <strain evidence="2 3">DSM 22024</strain>
    </source>
</reference>
<dbReference type="OrthoDB" id="529208at2"/>
<dbReference type="GO" id="GO:0008757">
    <property type="term" value="F:S-adenosylmethionine-dependent methyltransferase activity"/>
    <property type="evidence" value="ECO:0007669"/>
    <property type="project" value="InterPro"/>
</dbReference>
<dbReference type="EMBL" id="LT629732">
    <property type="protein sequence ID" value="SDR73333.1"/>
    <property type="molecule type" value="Genomic_DNA"/>
</dbReference>
<evidence type="ECO:0000313" key="2">
    <source>
        <dbReference type="EMBL" id="SDR73333.1"/>
    </source>
</evidence>
<proteinExistence type="predicted"/>
<sequence>MSEHTREAPRSWLLDKPLTGFALPSGRLGSLQGWLMGRLNGDEQSEAGALLAARPGEHVLEVGYGPGVLVERTLAAGAHVTGVDPSPQMAAQARRRNAAAVEEGRADLRVGTAERTGLPDGTFDAVVSVNNVPMWSDLDAGMRELHRVLRPGGRAVVTWHGGDRPRFVARRILLADDVLERIVAGMRAAFGTAELHRGDRLVAMLAHRAPAEPDGARAGRRRPGPPG</sequence>
<dbReference type="InterPro" id="IPR013216">
    <property type="entry name" value="Methyltransf_11"/>
</dbReference>
<accession>A0A1H1LFQ0</accession>
<evidence type="ECO:0000313" key="3">
    <source>
        <dbReference type="Proteomes" id="UP000198983"/>
    </source>
</evidence>
<feature type="domain" description="Methyltransferase type 11" evidence="1">
    <location>
        <begin position="60"/>
        <end position="156"/>
    </location>
</feature>
<dbReference type="PANTHER" id="PTHR42912">
    <property type="entry name" value="METHYLTRANSFERASE"/>
    <property type="match status" value="1"/>
</dbReference>
<dbReference type="Pfam" id="PF08241">
    <property type="entry name" value="Methyltransf_11"/>
    <property type="match status" value="1"/>
</dbReference>
<dbReference type="Gene3D" id="3.40.50.150">
    <property type="entry name" value="Vaccinia Virus protein VP39"/>
    <property type="match status" value="1"/>
</dbReference>
<dbReference type="SUPFAM" id="SSF53335">
    <property type="entry name" value="S-adenosyl-L-methionine-dependent methyltransferases"/>
    <property type="match status" value="1"/>
</dbReference>
<evidence type="ECO:0000259" key="1">
    <source>
        <dbReference type="Pfam" id="PF08241"/>
    </source>
</evidence>
<keyword evidence="2" id="KW-0808">Transferase</keyword>
<dbReference type="CDD" id="cd02440">
    <property type="entry name" value="AdoMet_MTases"/>
    <property type="match status" value="1"/>
</dbReference>
<organism evidence="2 3">
    <name type="scientific">Actinopolymorpha singaporensis</name>
    <dbReference type="NCBI Taxonomy" id="117157"/>
    <lineage>
        <taxon>Bacteria</taxon>
        <taxon>Bacillati</taxon>
        <taxon>Actinomycetota</taxon>
        <taxon>Actinomycetes</taxon>
        <taxon>Propionibacteriales</taxon>
        <taxon>Actinopolymorphaceae</taxon>
        <taxon>Actinopolymorpha</taxon>
    </lineage>
</organism>
<keyword evidence="2" id="KW-0489">Methyltransferase</keyword>
<name>A0A1H1LFQ0_9ACTN</name>
<dbReference type="STRING" id="117157.SAMN04489717_0311"/>
<dbReference type="PANTHER" id="PTHR42912:SF95">
    <property type="entry name" value="METHYLTRANSFERASE TYPE 11 DOMAIN-CONTAINING PROTEIN"/>
    <property type="match status" value="1"/>
</dbReference>
<gene>
    <name evidence="2" type="ORF">SAMN04489717_0311</name>
</gene>
<dbReference type="GO" id="GO:0032259">
    <property type="term" value="P:methylation"/>
    <property type="evidence" value="ECO:0007669"/>
    <property type="project" value="UniProtKB-KW"/>
</dbReference>
<dbReference type="AlphaFoldDB" id="A0A1H1LFQ0"/>
<dbReference type="InterPro" id="IPR029063">
    <property type="entry name" value="SAM-dependent_MTases_sf"/>
</dbReference>
<protein>
    <submittedName>
        <fullName evidence="2">Methyltransferase domain-containing protein</fullName>
    </submittedName>
</protein>